<dbReference type="EMBL" id="JAKZMM010000044">
    <property type="protein sequence ID" value="MCJ2381841.1"/>
    <property type="molecule type" value="Genomic_DNA"/>
</dbReference>
<dbReference type="RefSeq" id="WP_243326275.1">
    <property type="nucleotide sequence ID" value="NZ_JAKZMM010000044.1"/>
</dbReference>
<reference evidence="1 2" key="1">
    <citation type="submission" date="2022-03" db="EMBL/GenBank/DDBJ databases">
        <title>Parabacteroides sp. nov. isolated from swine feces.</title>
        <authorList>
            <person name="Bak J.E."/>
        </authorList>
    </citation>
    <scope>NUCLEOTIDE SEQUENCE [LARGE SCALE GENOMIC DNA]</scope>
    <source>
        <strain evidence="1 2">AGMB00274</strain>
    </source>
</reference>
<dbReference type="Proteomes" id="UP001165444">
    <property type="component" value="Unassembled WGS sequence"/>
</dbReference>
<sequence length="237" mass="26599">MMRLKKIHTFVIQSMNDNMFATISADIVSSTSLSVNEIIGLKQRIESLFGLLKVSYPGFEGRQIKGDYIECVMKNVSNAFRIAFIIKSCIKSFSTVKNKKTKNFQTYGIRMTIGIGDMKIVDTEQGIWDGEAIYLSGRALEEMSSLNKGTLAVQTSKKQLSAPLQTVALLTDAILNDMTVRQSEVVFYKLLGFKEADIAKELGISQASVNNASTATKWYCIEEAIKYFEQLNFEDYE</sequence>
<name>A0ABT0C5K5_9BACT</name>
<comment type="caution">
    <text evidence="1">The sequence shown here is derived from an EMBL/GenBank/DDBJ whole genome shotgun (WGS) entry which is preliminary data.</text>
</comment>
<protein>
    <submittedName>
        <fullName evidence="1">Sigma-70 region 4 domain-containing protein</fullName>
    </submittedName>
</protein>
<keyword evidence="2" id="KW-1185">Reference proteome</keyword>
<evidence type="ECO:0000313" key="2">
    <source>
        <dbReference type="Proteomes" id="UP001165444"/>
    </source>
</evidence>
<evidence type="ECO:0000313" key="1">
    <source>
        <dbReference type="EMBL" id="MCJ2381841.1"/>
    </source>
</evidence>
<gene>
    <name evidence="1" type="ORF">MUN53_14710</name>
</gene>
<accession>A0ABT0C5K5</accession>
<proteinExistence type="predicted"/>
<organism evidence="1 2">
    <name type="scientific">Parabacteroides faecalis</name>
    <dbReference type="NCBI Taxonomy" id="2924040"/>
    <lineage>
        <taxon>Bacteria</taxon>
        <taxon>Pseudomonadati</taxon>
        <taxon>Bacteroidota</taxon>
        <taxon>Bacteroidia</taxon>
        <taxon>Bacteroidales</taxon>
        <taxon>Tannerellaceae</taxon>
        <taxon>Parabacteroides</taxon>
    </lineage>
</organism>